<protein>
    <submittedName>
        <fullName evidence="2">Uncharacterized protein</fullName>
    </submittedName>
</protein>
<comment type="caution">
    <text evidence="2">The sequence shown here is derived from an EMBL/GenBank/DDBJ whole genome shotgun (WGS) entry which is preliminary data.</text>
</comment>
<evidence type="ECO:0000313" key="3">
    <source>
        <dbReference type="Proteomes" id="UP000327157"/>
    </source>
</evidence>
<dbReference type="Proteomes" id="UP000327157">
    <property type="component" value="Chromosome 7"/>
</dbReference>
<feature type="region of interest" description="Disordered" evidence="1">
    <location>
        <begin position="148"/>
        <end position="177"/>
    </location>
</feature>
<reference evidence="2 3" key="3">
    <citation type="submission" date="2019-11" db="EMBL/GenBank/DDBJ databases">
        <title>A de novo genome assembly of a pear dwarfing rootstock.</title>
        <authorList>
            <person name="Wang F."/>
            <person name="Wang J."/>
            <person name="Li S."/>
            <person name="Zhang Y."/>
            <person name="Fang M."/>
            <person name="Ma L."/>
            <person name="Zhao Y."/>
            <person name="Jiang S."/>
        </authorList>
    </citation>
    <scope>NUCLEOTIDE SEQUENCE [LARGE SCALE GENOMIC DNA]</scope>
    <source>
        <strain evidence="2">S2</strain>
        <tissue evidence="2">Leaf</tissue>
    </source>
</reference>
<dbReference type="EMBL" id="SMOL01000781">
    <property type="protein sequence ID" value="KAB2595920.1"/>
    <property type="molecule type" value="Genomic_DNA"/>
</dbReference>
<dbReference type="AlphaFoldDB" id="A0A5N5F3Z5"/>
<accession>A0A5N5F3Z5</accession>
<reference evidence="2 3" key="1">
    <citation type="submission" date="2019-09" db="EMBL/GenBank/DDBJ databases">
        <authorList>
            <person name="Ou C."/>
        </authorList>
    </citation>
    <scope>NUCLEOTIDE SEQUENCE [LARGE SCALE GENOMIC DNA]</scope>
    <source>
        <strain evidence="2">S2</strain>
        <tissue evidence="2">Leaf</tissue>
    </source>
</reference>
<reference evidence="3" key="2">
    <citation type="submission" date="2019-10" db="EMBL/GenBank/DDBJ databases">
        <title>A de novo genome assembly of a pear dwarfing rootstock.</title>
        <authorList>
            <person name="Wang F."/>
            <person name="Wang J."/>
            <person name="Li S."/>
            <person name="Zhang Y."/>
            <person name="Fang M."/>
            <person name="Ma L."/>
            <person name="Zhao Y."/>
            <person name="Jiang S."/>
        </authorList>
    </citation>
    <scope>NUCLEOTIDE SEQUENCE [LARGE SCALE GENOMIC DNA]</scope>
</reference>
<evidence type="ECO:0000313" key="2">
    <source>
        <dbReference type="EMBL" id="KAB2595920.1"/>
    </source>
</evidence>
<gene>
    <name evidence="2" type="ORF">D8674_031370</name>
</gene>
<evidence type="ECO:0000256" key="1">
    <source>
        <dbReference type="SAM" id="MobiDB-lite"/>
    </source>
</evidence>
<sequence>MILPKHTYFGGKTVYFDNVDPDLLSTIELKYMMEEIPDDVFSQVPVELFSQATYSQPDEVNNEERVGVNDNVIVGEEGHGPYETFVQESGECTNGFHYEHGIDSDDFDYELYDSENDAAIEDDNLDRVDETILPKSVATENLPIEKELPTEELHSPVNSDDEEQSSERDLEFNGSTYMETPSLKIRMRFANREI</sequence>
<organism evidence="2 3">
    <name type="scientific">Pyrus ussuriensis x Pyrus communis</name>
    <dbReference type="NCBI Taxonomy" id="2448454"/>
    <lineage>
        <taxon>Eukaryota</taxon>
        <taxon>Viridiplantae</taxon>
        <taxon>Streptophyta</taxon>
        <taxon>Embryophyta</taxon>
        <taxon>Tracheophyta</taxon>
        <taxon>Spermatophyta</taxon>
        <taxon>Magnoliopsida</taxon>
        <taxon>eudicotyledons</taxon>
        <taxon>Gunneridae</taxon>
        <taxon>Pentapetalae</taxon>
        <taxon>rosids</taxon>
        <taxon>fabids</taxon>
        <taxon>Rosales</taxon>
        <taxon>Rosaceae</taxon>
        <taxon>Amygdaloideae</taxon>
        <taxon>Maleae</taxon>
        <taxon>Pyrus</taxon>
    </lineage>
</organism>
<keyword evidence="3" id="KW-1185">Reference proteome</keyword>
<proteinExistence type="predicted"/>
<name>A0A5N5F3Z5_9ROSA</name>